<dbReference type="NCBIfam" id="TIGR01557">
    <property type="entry name" value="myb_SHAQKYF"/>
    <property type="match status" value="1"/>
</dbReference>
<feature type="domain" description="SANT" evidence="8">
    <location>
        <begin position="119"/>
        <end position="167"/>
    </location>
</feature>
<evidence type="ECO:0000256" key="2">
    <source>
        <dbReference type="ARBA" id="ARBA00023015"/>
    </source>
</evidence>
<name>W1PIA2_AMBTC</name>
<dbReference type="HOGENOM" id="CLU_060837_0_0_1"/>
<feature type="domain" description="Myb-like" evidence="7">
    <location>
        <begin position="111"/>
        <end position="163"/>
    </location>
</feature>
<keyword evidence="11" id="KW-1185">Reference proteome</keyword>
<dbReference type="PROSITE" id="PS51294">
    <property type="entry name" value="HTH_MYB"/>
    <property type="match status" value="1"/>
</dbReference>
<dbReference type="EMBL" id="KI392980">
    <property type="protein sequence ID" value="ERN09692.1"/>
    <property type="molecule type" value="Genomic_DNA"/>
</dbReference>
<dbReference type="Pfam" id="PF00249">
    <property type="entry name" value="Myb_DNA-binding"/>
    <property type="match status" value="2"/>
</dbReference>
<sequence>MEFHSSAPYFPSSIWTLEENKLFEKALALYDKETPDRWHMIAKIIPGKTISDLMGHYKQLVDDISRIEAGWIELPSYNSSGFRLDWFSGDSQSVDGLKNGSRRASAKPPDHERKKGVPWSEDEHRLFLLGLKKHGKGDWRNISRNFVQSRTATQVASHAQKYFIRLSSGSKDKRRSSIHDITTANLSEKRSPSPPSPNIQSQAFNTQLSTSSDPIKTQNFNSFFSPNQTSEEVGSFISSVPQAKATMYISPPRTISPYEEKLHESDMGTQHLMYRLQAYNLHNYC</sequence>
<feature type="compositionally biased region" description="Basic and acidic residues" evidence="6">
    <location>
        <begin position="108"/>
        <end position="117"/>
    </location>
</feature>
<dbReference type="GO" id="GO:0003677">
    <property type="term" value="F:DNA binding"/>
    <property type="evidence" value="ECO:0007669"/>
    <property type="project" value="UniProtKB-KW"/>
</dbReference>
<evidence type="ECO:0000313" key="10">
    <source>
        <dbReference type="EMBL" id="ERN09692.1"/>
    </source>
</evidence>
<dbReference type="SMART" id="SM00717">
    <property type="entry name" value="SANT"/>
    <property type="match status" value="2"/>
</dbReference>
<feature type="region of interest" description="Disordered" evidence="6">
    <location>
        <begin position="94"/>
        <end position="117"/>
    </location>
</feature>
<dbReference type="FunFam" id="1.10.10.60:FF:000009">
    <property type="entry name" value="transcription factor MYB1R1"/>
    <property type="match status" value="1"/>
</dbReference>
<evidence type="ECO:0000313" key="11">
    <source>
        <dbReference type="Proteomes" id="UP000017836"/>
    </source>
</evidence>
<dbReference type="eggNOG" id="KOG0724">
    <property type="taxonomic scope" value="Eukaryota"/>
</dbReference>
<evidence type="ECO:0000256" key="1">
    <source>
        <dbReference type="ARBA" id="ARBA00004123"/>
    </source>
</evidence>
<keyword evidence="5" id="KW-0539">Nucleus</keyword>
<gene>
    <name evidence="10" type="ORF">AMTR_s00029p00215750</name>
</gene>
<comment type="subcellular location">
    <subcellularLocation>
        <location evidence="1">Nucleus</location>
    </subcellularLocation>
</comment>
<dbReference type="Proteomes" id="UP000017836">
    <property type="component" value="Unassembled WGS sequence"/>
</dbReference>
<keyword evidence="2" id="KW-0805">Transcription regulation</keyword>
<accession>W1PIA2</accession>
<organism evidence="10 11">
    <name type="scientific">Amborella trichopoda</name>
    <dbReference type="NCBI Taxonomy" id="13333"/>
    <lineage>
        <taxon>Eukaryota</taxon>
        <taxon>Viridiplantae</taxon>
        <taxon>Streptophyta</taxon>
        <taxon>Embryophyta</taxon>
        <taxon>Tracheophyta</taxon>
        <taxon>Spermatophyta</taxon>
        <taxon>Magnoliopsida</taxon>
        <taxon>Amborellales</taxon>
        <taxon>Amborellaceae</taxon>
        <taxon>Amborella</taxon>
    </lineage>
</organism>
<evidence type="ECO:0000256" key="3">
    <source>
        <dbReference type="ARBA" id="ARBA00023125"/>
    </source>
</evidence>
<feature type="domain" description="Myb-like" evidence="7">
    <location>
        <begin position="15"/>
        <end position="61"/>
    </location>
</feature>
<dbReference type="InterPro" id="IPR006447">
    <property type="entry name" value="Myb_dom_plants"/>
</dbReference>
<evidence type="ECO:0000256" key="4">
    <source>
        <dbReference type="ARBA" id="ARBA00023163"/>
    </source>
</evidence>
<dbReference type="InterPro" id="IPR009057">
    <property type="entry name" value="Homeodomain-like_sf"/>
</dbReference>
<dbReference type="FunFam" id="1.10.10.60:FF:000154">
    <property type="entry name" value="Transcription factor SRM1"/>
    <property type="match status" value="1"/>
</dbReference>
<proteinExistence type="predicted"/>
<evidence type="ECO:0000259" key="9">
    <source>
        <dbReference type="PROSITE" id="PS51294"/>
    </source>
</evidence>
<dbReference type="Gene3D" id="1.10.10.60">
    <property type="entry name" value="Homeodomain-like"/>
    <property type="match status" value="2"/>
</dbReference>
<dbReference type="SUPFAM" id="SSF46689">
    <property type="entry name" value="Homeodomain-like"/>
    <property type="match status" value="2"/>
</dbReference>
<feature type="domain" description="HTH myb-type" evidence="9">
    <location>
        <begin position="111"/>
        <end position="167"/>
    </location>
</feature>
<protein>
    <submittedName>
        <fullName evidence="10">Uncharacterized protein</fullName>
    </submittedName>
</protein>
<dbReference type="PROSITE" id="PS51293">
    <property type="entry name" value="SANT"/>
    <property type="match status" value="1"/>
</dbReference>
<dbReference type="PROSITE" id="PS50090">
    <property type="entry name" value="MYB_LIKE"/>
    <property type="match status" value="2"/>
</dbReference>
<evidence type="ECO:0000259" key="7">
    <source>
        <dbReference type="PROSITE" id="PS50090"/>
    </source>
</evidence>
<dbReference type="InterPro" id="IPR001005">
    <property type="entry name" value="SANT/Myb"/>
</dbReference>
<dbReference type="Gramene" id="ERN09692">
    <property type="protein sequence ID" value="ERN09692"/>
    <property type="gene ID" value="AMTR_s00029p00215750"/>
</dbReference>
<evidence type="ECO:0000256" key="6">
    <source>
        <dbReference type="SAM" id="MobiDB-lite"/>
    </source>
</evidence>
<dbReference type="InterPro" id="IPR017930">
    <property type="entry name" value="Myb_dom"/>
</dbReference>
<dbReference type="CDD" id="cd00167">
    <property type="entry name" value="SANT"/>
    <property type="match status" value="2"/>
</dbReference>
<dbReference type="PANTHER" id="PTHR44042">
    <property type="entry name" value="DUPLICATED HOMEODOMAIN-LIKE SUPERFAMILY PROTEIN-RELATED"/>
    <property type="match status" value="1"/>
</dbReference>
<dbReference type="STRING" id="13333.W1PIA2"/>
<keyword evidence="4" id="KW-0804">Transcription</keyword>
<dbReference type="OMA" id="YLENSNW"/>
<feature type="region of interest" description="Disordered" evidence="6">
    <location>
        <begin position="174"/>
        <end position="202"/>
    </location>
</feature>
<dbReference type="InterPro" id="IPR017884">
    <property type="entry name" value="SANT_dom"/>
</dbReference>
<keyword evidence="3" id="KW-0238">DNA-binding</keyword>
<evidence type="ECO:0000256" key="5">
    <source>
        <dbReference type="ARBA" id="ARBA00023242"/>
    </source>
</evidence>
<dbReference type="AlphaFoldDB" id="W1PIA2"/>
<dbReference type="GO" id="GO:0005634">
    <property type="term" value="C:nucleus"/>
    <property type="evidence" value="ECO:0007669"/>
    <property type="project" value="UniProtKB-SubCell"/>
</dbReference>
<evidence type="ECO:0000259" key="8">
    <source>
        <dbReference type="PROSITE" id="PS51293"/>
    </source>
</evidence>
<dbReference type="PANTHER" id="PTHR44042:SF58">
    <property type="entry name" value="DUPLICATED HOMEODOMAIN-LIKE SUPERFAMILY PROTEIN"/>
    <property type="match status" value="1"/>
</dbReference>
<reference evidence="11" key="1">
    <citation type="journal article" date="2013" name="Science">
        <title>The Amborella genome and the evolution of flowering plants.</title>
        <authorList>
            <consortium name="Amborella Genome Project"/>
        </authorList>
    </citation>
    <scope>NUCLEOTIDE SEQUENCE [LARGE SCALE GENOMIC DNA]</scope>
</reference>